<accession>A0A2K8QM47</accession>
<dbReference type="CDD" id="cd00146">
    <property type="entry name" value="PKD"/>
    <property type="match status" value="1"/>
</dbReference>
<dbReference type="AlphaFoldDB" id="A0A2K8QM47"/>
<dbReference type="KEGG" id="dfn:CVE23_11650"/>
<dbReference type="Gene3D" id="2.60.120.200">
    <property type="match status" value="1"/>
</dbReference>
<dbReference type="Pfam" id="PF14099">
    <property type="entry name" value="Polysacc_lyase"/>
    <property type="match status" value="1"/>
</dbReference>
<dbReference type="SMART" id="SM00089">
    <property type="entry name" value="PKD"/>
    <property type="match status" value="1"/>
</dbReference>
<sequence>MHMQPTDQVAAMTFTKDIQMIVFRSFFALFCFFLALFIPHTVGAALKTDLSYVANQLTLNFDAGASSGGEGIISYSWSFGDGDTGSGARVSHTYASSGKYTITLTATDSTGNSATQSAAVSVGEVRTGFEEGVMSPMSVCTTQGPNFVVPAQVADEGLNTAGAGGETAIKVKWFQSSYNGTRMTKGAEMCSPINVYKEAWIGFMFYLPANGYPTDKEAGMFQIFEAGGCSSWAGMLSIVNNSLRIAHRGSCGGATQKTIVSDLARDAWIPVVVHLVASHQSDGQIQIWVGNAAQSSPTYSATGINLGFGDWNGDELASGSQLYFKFGQYDYDTGNYTAGETRTSYYDNVHIIGTAAGNGWSAVHPTVSSFAYSGIAYAASTQPVVTRTAEYAFDGSADTKWQGSGQNGWLQYRYAARAATAITSYTLTSASSAAARDPLDWALLGSKDGKSWTTLDTRSGQTFASRAMARRFTITSPGSYAYYRLRIDANNGDTAATHLGELTLAP</sequence>
<dbReference type="InterPro" id="IPR025975">
    <property type="entry name" value="Polysacc_lyase"/>
</dbReference>
<keyword evidence="3" id="KW-1185">Reference proteome</keyword>
<dbReference type="InterPro" id="IPR035986">
    <property type="entry name" value="PKD_dom_sf"/>
</dbReference>
<dbReference type="InterPro" id="IPR000601">
    <property type="entry name" value="PKD_dom"/>
</dbReference>
<evidence type="ECO:0000259" key="1">
    <source>
        <dbReference type="PROSITE" id="PS50093"/>
    </source>
</evidence>
<gene>
    <name evidence="2" type="ORF">CVE23_11650</name>
</gene>
<dbReference type="InterPro" id="IPR022409">
    <property type="entry name" value="PKD/Chitinase_dom"/>
</dbReference>
<dbReference type="SUPFAM" id="SSF49299">
    <property type="entry name" value="PKD domain"/>
    <property type="match status" value="1"/>
</dbReference>
<dbReference type="PROSITE" id="PS50093">
    <property type="entry name" value="PKD"/>
    <property type="match status" value="1"/>
</dbReference>
<dbReference type="EMBL" id="CP025003">
    <property type="protein sequence ID" value="ATZ94573.1"/>
    <property type="molecule type" value="Genomic_DNA"/>
</dbReference>
<dbReference type="SUPFAM" id="SSF49785">
    <property type="entry name" value="Galactose-binding domain-like"/>
    <property type="match status" value="1"/>
</dbReference>
<dbReference type="Gene3D" id="2.60.40.10">
    <property type="entry name" value="Immunoglobulins"/>
    <property type="match status" value="1"/>
</dbReference>
<feature type="domain" description="PKD" evidence="1">
    <location>
        <begin position="64"/>
        <end position="122"/>
    </location>
</feature>
<dbReference type="InterPro" id="IPR000421">
    <property type="entry name" value="FA58C"/>
</dbReference>
<evidence type="ECO:0000313" key="2">
    <source>
        <dbReference type="EMBL" id="ATZ94573.1"/>
    </source>
</evidence>
<reference evidence="3" key="1">
    <citation type="journal article" date="2018" name="Genome Announc.">
        <title>Complete genome sequence of a Dickeya fangzhongdai type strain causing bleeding canker of pear tree trunks.</title>
        <authorList>
            <person name="Zhao Y."/>
            <person name="Tian Y."/>
            <person name="Li X."/>
            <person name="Hu B."/>
        </authorList>
    </citation>
    <scope>NUCLEOTIDE SEQUENCE [LARGE SCALE GENOMIC DNA]</scope>
    <source>
        <strain evidence="3">DSM 101947</strain>
    </source>
</reference>
<dbReference type="Proteomes" id="UP000231901">
    <property type="component" value="Chromosome"/>
</dbReference>
<dbReference type="Pfam" id="PF18911">
    <property type="entry name" value="PKD_4"/>
    <property type="match status" value="1"/>
</dbReference>
<proteinExistence type="predicted"/>
<dbReference type="Pfam" id="PF00754">
    <property type="entry name" value="F5_F8_type_C"/>
    <property type="match status" value="1"/>
</dbReference>
<protein>
    <recommendedName>
        <fullName evidence="1">PKD domain-containing protein</fullName>
    </recommendedName>
</protein>
<dbReference type="InterPro" id="IPR013783">
    <property type="entry name" value="Ig-like_fold"/>
</dbReference>
<dbReference type="Gene3D" id="2.60.120.260">
    <property type="entry name" value="Galactose-binding domain-like"/>
    <property type="match status" value="1"/>
</dbReference>
<dbReference type="InterPro" id="IPR008979">
    <property type="entry name" value="Galactose-bd-like_sf"/>
</dbReference>
<evidence type="ECO:0000313" key="3">
    <source>
        <dbReference type="Proteomes" id="UP000231901"/>
    </source>
</evidence>
<organism evidence="2 3">
    <name type="scientific">Dickeya fangzhongdai</name>
    <dbReference type="NCBI Taxonomy" id="1778540"/>
    <lineage>
        <taxon>Bacteria</taxon>
        <taxon>Pseudomonadati</taxon>
        <taxon>Pseudomonadota</taxon>
        <taxon>Gammaproteobacteria</taxon>
        <taxon>Enterobacterales</taxon>
        <taxon>Pectobacteriaceae</taxon>
        <taxon>Dickeya</taxon>
    </lineage>
</organism>
<name>A0A2K8QM47_9GAMM</name>